<gene>
    <name evidence="1" type="ORF">C1T31_09085</name>
</gene>
<comment type="caution">
    <text evidence="1">The sequence shown here is derived from an EMBL/GenBank/DDBJ whole genome shotgun (WGS) entry which is preliminary data.</text>
</comment>
<reference evidence="1 2" key="1">
    <citation type="submission" date="2018-01" db="EMBL/GenBank/DDBJ databases">
        <title>The draft genome of Hanstruepera neustonica JCM19743.</title>
        <authorList>
            <person name="He R.-H."/>
            <person name="Du Z.-J."/>
        </authorList>
    </citation>
    <scope>NUCLEOTIDE SEQUENCE [LARGE SCALE GENOMIC DNA]</scope>
    <source>
        <strain evidence="1 2">JCM19743</strain>
    </source>
</reference>
<evidence type="ECO:0000313" key="2">
    <source>
        <dbReference type="Proteomes" id="UP000236641"/>
    </source>
</evidence>
<sequence>MKNLIIIFCIIIAIASCKSKDVSINAQEDISHASEKQDTIRIANDSIEYEVIIIEAGFDSWMLRRARPRSYYSKTFLEARNIQYVTEWNRRVVSSGFDRNLYLMQINYEQGIDYGFEVNYILYHYFVFFEEKYKQNLTVHNPRF</sequence>
<dbReference type="RefSeq" id="WP_103052171.1">
    <property type="nucleotide sequence ID" value="NZ_POWF01000004.1"/>
</dbReference>
<dbReference type="PROSITE" id="PS51257">
    <property type="entry name" value="PROKAR_LIPOPROTEIN"/>
    <property type="match status" value="1"/>
</dbReference>
<dbReference type="InterPro" id="IPR046144">
    <property type="entry name" value="DUF6146"/>
</dbReference>
<organism evidence="1 2">
    <name type="scientific">Hanstruepera neustonica</name>
    <dbReference type="NCBI Taxonomy" id="1445657"/>
    <lineage>
        <taxon>Bacteria</taxon>
        <taxon>Pseudomonadati</taxon>
        <taxon>Bacteroidota</taxon>
        <taxon>Flavobacteriia</taxon>
        <taxon>Flavobacteriales</taxon>
        <taxon>Flavobacteriaceae</taxon>
        <taxon>Hanstruepera</taxon>
    </lineage>
</organism>
<dbReference type="AlphaFoldDB" id="A0A2K1DYP8"/>
<evidence type="ECO:0000313" key="1">
    <source>
        <dbReference type="EMBL" id="PNQ73131.1"/>
    </source>
</evidence>
<keyword evidence="2" id="KW-1185">Reference proteome</keyword>
<name>A0A2K1DYP8_9FLAO</name>
<dbReference type="OrthoDB" id="1119488at2"/>
<proteinExistence type="predicted"/>
<dbReference type="Proteomes" id="UP000236641">
    <property type="component" value="Unassembled WGS sequence"/>
</dbReference>
<dbReference type="Pfam" id="PF19643">
    <property type="entry name" value="DUF6146"/>
    <property type="match status" value="1"/>
</dbReference>
<evidence type="ECO:0008006" key="3">
    <source>
        <dbReference type="Google" id="ProtNLM"/>
    </source>
</evidence>
<protein>
    <recommendedName>
        <fullName evidence="3">Lipoprotein</fullName>
    </recommendedName>
</protein>
<accession>A0A2K1DYP8</accession>
<dbReference type="EMBL" id="POWF01000004">
    <property type="protein sequence ID" value="PNQ73131.1"/>
    <property type="molecule type" value="Genomic_DNA"/>
</dbReference>